<reference evidence="1" key="1">
    <citation type="submission" date="2018-05" db="EMBL/GenBank/DDBJ databases">
        <authorList>
            <person name="Lanie J.A."/>
            <person name="Ng W.-L."/>
            <person name="Kazmierczak K.M."/>
            <person name="Andrzejewski T.M."/>
            <person name="Davidsen T.M."/>
            <person name="Wayne K.J."/>
            <person name="Tettelin H."/>
            <person name="Glass J.I."/>
            <person name="Rusch D."/>
            <person name="Podicherti R."/>
            <person name="Tsui H.-C.T."/>
            <person name="Winkler M.E."/>
        </authorList>
    </citation>
    <scope>NUCLEOTIDE SEQUENCE</scope>
</reference>
<dbReference type="AlphaFoldDB" id="A0A381X5F6"/>
<protein>
    <submittedName>
        <fullName evidence="1">Uncharacterized protein</fullName>
    </submittedName>
</protein>
<gene>
    <name evidence="1" type="ORF">METZ01_LOCUS112839</name>
</gene>
<evidence type="ECO:0000313" key="1">
    <source>
        <dbReference type="EMBL" id="SVA59985.1"/>
    </source>
</evidence>
<sequence length="27" mass="2995">MLSQKEKPSLALVLIIVVLVVDDQMVI</sequence>
<accession>A0A381X5F6</accession>
<organism evidence="1">
    <name type="scientific">marine metagenome</name>
    <dbReference type="NCBI Taxonomy" id="408172"/>
    <lineage>
        <taxon>unclassified sequences</taxon>
        <taxon>metagenomes</taxon>
        <taxon>ecological metagenomes</taxon>
    </lineage>
</organism>
<name>A0A381X5F6_9ZZZZ</name>
<proteinExistence type="predicted"/>
<dbReference type="EMBL" id="UINC01013986">
    <property type="protein sequence ID" value="SVA59985.1"/>
    <property type="molecule type" value="Genomic_DNA"/>
</dbReference>